<keyword evidence="2" id="KW-1185">Reference proteome</keyword>
<gene>
    <name evidence="1" type="ORF">Syun_018474</name>
</gene>
<protein>
    <recommendedName>
        <fullName evidence="3">Reverse transcriptase</fullName>
    </recommendedName>
</protein>
<evidence type="ECO:0000313" key="2">
    <source>
        <dbReference type="Proteomes" id="UP001420932"/>
    </source>
</evidence>
<reference evidence="1 2" key="1">
    <citation type="submission" date="2024-01" db="EMBL/GenBank/DDBJ databases">
        <title>Genome assemblies of Stephania.</title>
        <authorList>
            <person name="Yang L."/>
        </authorList>
    </citation>
    <scope>NUCLEOTIDE SEQUENCE [LARGE SCALE GENOMIC DNA]</scope>
    <source>
        <strain evidence="1">YNDBR</strain>
        <tissue evidence="1">Leaf</tissue>
    </source>
</reference>
<evidence type="ECO:0008006" key="3">
    <source>
        <dbReference type="Google" id="ProtNLM"/>
    </source>
</evidence>
<dbReference type="EMBL" id="JBBNAF010000008">
    <property type="protein sequence ID" value="KAK9120857.1"/>
    <property type="molecule type" value="Genomic_DNA"/>
</dbReference>
<evidence type="ECO:0000313" key="1">
    <source>
        <dbReference type="EMBL" id="KAK9120857.1"/>
    </source>
</evidence>
<dbReference type="Proteomes" id="UP001420932">
    <property type="component" value="Unassembled WGS sequence"/>
</dbReference>
<accession>A0AAP0IU79</accession>
<sequence>MQENSRAARFDNSRVKKKFFQPKEYVMRKAEISQPISVGKFSPKWEGPYKVCKKVASGAYKLETLDGKEIPQSWNISNLRKFYH</sequence>
<proteinExistence type="predicted"/>
<name>A0AAP0IU79_9MAGN</name>
<dbReference type="AlphaFoldDB" id="A0AAP0IU79"/>
<organism evidence="1 2">
    <name type="scientific">Stephania yunnanensis</name>
    <dbReference type="NCBI Taxonomy" id="152371"/>
    <lineage>
        <taxon>Eukaryota</taxon>
        <taxon>Viridiplantae</taxon>
        <taxon>Streptophyta</taxon>
        <taxon>Embryophyta</taxon>
        <taxon>Tracheophyta</taxon>
        <taxon>Spermatophyta</taxon>
        <taxon>Magnoliopsida</taxon>
        <taxon>Ranunculales</taxon>
        <taxon>Menispermaceae</taxon>
        <taxon>Menispermoideae</taxon>
        <taxon>Cissampelideae</taxon>
        <taxon>Stephania</taxon>
    </lineage>
</organism>
<comment type="caution">
    <text evidence="1">The sequence shown here is derived from an EMBL/GenBank/DDBJ whole genome shotgun (WGS) entry which is preliminary data.</text>
</comment>